<dbReference type="PANTHER" id="PTHR31069">
    <property type="entry name" value="OLEATE-ACTIVATED TRANSCRIPTION FACTOR 1-RELATED"/>
    <property type="match status" value="1"/>
</dbReference>
<accession>A0ABR4DX82</accession>
<dbReference type="InterPro" id="IPR001138">
    <property type="entry name" value="Zn2Cys6_DnaBD"/>
</dbReference>
<keyword evidence="2" id="KW-0238">DNA-binding</keyword>
<dbReference type="EMBL" id="JBAWTH010000154">
    <property type="protein sequence ID" value="KAL2274547.1"/>
    <property type="molecule type" value="Genomic_DNA"/>
</dbReference>
<dbReference type="PROSITE" id="PS00463">
    <property type="entry name" value="ZN2_CY6_FUNGAL_1"/>
    <property type="match status" value="1"/>
</dbReference>
<dbReference type="Gene3D" id="4.10.240.10">
    <property type="entry name" value="Zn(2)-C6 fungal-type DNA-binding domain"/>
    <property type="match status" value="1"/>
</dbReference>
<evidence type="ECO:0000256" key="2">
    <source>
        <dbReference type="ARBA" id="ARBA00023125"/>
    </source>
</evidence>
<keyword evidence="4" id="KW-0539">Nucleus</keyword>
<dbReference type="SMART" id="SM00066">
    <property type="entry name" value="GAL4"/>
    <property type="match status" value="1"/>
</dbReference>
<evidence type="ECO:0000256" key="5">
    <source>
        <dbReference type="SAM" id="MobiDB-lite"/>
    </source>
</evidence>
<evidence type="ECO:0000256" key="4">
    <source>
        <dbReference type="ARBA" id="ARBA00023242"/>
    </source>
</evidence>
<feature type="region of interest" description="Disordered" evidence="5">
    <location>
        <begin position="57"/>
        <end position="77"/>
    </location>
</feature>
<organism evidence="7 8">
    <name type="scientific">Diaporthe vaccinii</name>
    <dbReference type="NCBI Taxonomy" id="105482"/>
    <lineage>
        <taxon>Eukaryota</taxon>
        <taxon>Fungi</taxon>
        <taxon>Dikarya</taxon>
        <taxon>Ascomycota</taxon>
        <taxon>Pezizomycotina</taxon>
        <taxon>Sordariomycetes</taxon>
        <taxon>Sordariomycetidae</taxon>
        <taxon>Diaporthales</taxon>
        <taxon>Diaporthaceae</taxon>
        <taxon>Diaporthe</taxon>
        <taxon>Diaporthe eres species complex</taxon>
    </lineage>
</organism>
<comment type="caution">
    <text evidence="7">The sequence shown here is derived from an EMBL/GenBank/DDBJ whole genome shotgun (WGS) entry which is preliminary data.</text>
</comment>
<dbReference type="Proteomes" id="UP001600888">
    <property type="component" value="Unassembled WGS sequence"/>
</dbReference>
<reference evidence="7 8" key="1">
    <citation type="submission" date="2024-03" db="EMBL/GenBank/DDBJ databases">
        <title>A high-quality draft genome sequence of Diaporthe vaccinii, a causative agent of upright dieback and viscid rot disease in cranberry plants.</title>
        <authorList>
            <person name="Sarrasin M."/>
            <person name="Lang B.F."/>
            <person name="Burger G."/>
        </authorList>
    </citation>
    <scope>NUCLEOTIDE SEQUENCE [LARGE SCALE GENOMIC DNA]</scope>
    <source>
        <strain evidence="7 8">IS7</strain>
    </source>
</reference>
<dbReference type="InterPro" id="IPR021858">
    <property type="entry name" value="Fun_TF"/>
</dbReference>
<dbReference type="Pfam" id="PF11951">
    <property type="entry name" value="Fungal_trans_2"/>
    <property type="match status" value="1"/>
</dbReference>
<evidence type="ECO:0000256" key="1">
    <source>
        <dbReference type="ARBA" id="ARBA00023015"/>
    </source>
</evidence>
<dbReference type="Pfam" id="PF00172">
    <property type="entry name" value="Zn_clus"/>
    <property type="match status" value="1"/>
</dbReference>
<feature type="compositionally biased region" description="Low complexity" evidence="5">
    <location>
        <begin position="719"/>
        <end position="734"/>
    </location>
</feature>
<keyword evidence="3" id="KW-0804">Transcription</keyword>
<dbReference type="InterPro" id="IPR050675">
    <property type="entry name" value="OAF3"/>
</dbReference>
<dbReference type="SUPFAM" id="SSF57701">
    <property type="entry name" value="Zn2/Cys6 DNA-binding domain"/>
    <property type="match status" value="1"/>
</dbReference>
<feature type="region of interest" description="Disordered" evidence="5">
    <location>
        <begin position="709"/>
        <end position="734"/>
    </location>
</feature>
<sequence length="760" mass="84052">MDNKAQPRPKPSRGSCATCRRRHVKCDKTRPACNTCSKAGVGCDGFAADVRWAAPSGQAAQSSTGTAGSATGAAQRSRRHLYTETSRELMSHGLVASLEDNSVDGCLAELDRTKDRQVTVGPFGVLDLGQTESGAASQGVAQQTDPGLVSDNPVPEPEPDTTSPFSLDTLLGLDNTLQWGDLFDANPAYLFAADPGRLALDAPGMPDSTWSWPDPQLTPMQIEGMEQRIQPPGSSQSDMTGAPLTVPLIQSPVVSDHDTVTPDMAQSLLRHFRANLNSITRALPTGLKSPWEILNLAYAVQTFADLTFFEAKNVSHAAKANYWAVLSCAAYHANATPATRSGSSQPSVENLASTTLAKAKHHMQMSLKTEVQGKSRAKYKDQLMAILMLTNNSIITGNEKDAHCYLLDAERLLRLRGLAKRHISRRVRLLHHVYTWMRIMGESTYVIHDYDTQEPNMYRPAPQPQQQESLYAGGVQPLQDPQYARLDDFLRLQPHASDSDLEIEELKEHETGRRDIHLEDSRESADTLYPQVYGIPETWLSLVSQVTRLANLLDMVKSRTSPSSFELSNSLQKRAKLLEEMICSFASRPIMGPGTGHAPDEDKDGPNPHMLSALNTALEIFFYRRIRDLHPRILQRYVSDVIDSLKSFEEALASHNLEGPCPVWPLFMAGCEAVRPKDREFFTELTQRGVEQFGISSFKTAGDIMSTVWKRRDRPQQDSTTPSSSRSGALSRSSTKLRSASLQWTWVDSLREGKTTLFLC</sequence>
<feature type="compositionally biased region" description="Polar residues" evidence="5">
    <location>
        <begin position="134"/>
        <end position="145"/>
    </location>
</feature>
<protein>
    <recommendedName>
        <fullName evidence="6">Zn(2)-C6 fungal-type domain-containing protein</fullName>
    </recommendedName>
</protein>
<dbReference type="PANTHER" id="PTHR31069:SF25">
    <property type="entry name" value="TRANSCRIPTION FACTOR, PUTATIVE (EUROFUNG)-RELATED"/>
    <property type="match status" value="1"/>
</dbReference>
<feature type="domain" description="Zn(2)-C6 fungal-type" evidence="6">
    <location>
        <begin position="15"/>
        <end position="43"/>
    </location>
</feature>
<evidence type="ECO:0000259" key="6">
    <source>
        <dbReference type="PROSITE" id="PS50048"/>
    </source>
</evidence>
<evidence type="ECO:0000256" key="3">
    <source>
        <dbReference type="ARBA" id="ARBA00023163"/>
    </source>
</evidence>
<evidence type="ECO:0000313" key="8">
    <source>
        <dbReference type="Proteomes" id="UP001600888"/>
    </source>
</evidence>
<proteinExistence type="predicted"/>
<name>A0ABR4DX82_9PEZI</name>
<dbReference type="PROSITE" id="PS50048">
    <property type="entry name" value="ZN2_CY6_FUNGAL_2"/>
    <property type="match status" value="1"/>
</dbReference>
<feature type="compositionally biased region" description="Low complexity" evidence="5">
    <location>
        <begin position="57"/>
        <end position="75"/>
    </location>
</feature>
<evidence type="ECO:0000313" key="7">
    <source>
        <dbReference type="EMBL" id="KAL2274547.1"/>
    </source>
</evidence>
<keyword evidence="1" id="KW-0805">Transcription regulation</keyword>
<gene>
    <name evidence="7" type="ORF">FJTKL_03121</name>
</gene>
<dbReference type="CDD" id="cd00067">
    <property type="entry name" value="GAL4"/>
    <property type="match status" value="1"/>
</dbReference>
<dbReference type="InterPro" id="IPR036864">
    <property type="entry name" value="Zn2-C6_fun-type_DNA-bd_sf"/>
</dbReference>
<feature type="region of interest" description="Disordered" evidence="5">
    <location>
        <begin position="134"/>
        <end position="165"/>
    </location>
</feature>
<keyword evidence="8" id="KW-1185">Reference proteome</keyword>